<reference evidence="2 3" key="1">
    <citation type="journal article" date="2008" name="Virology">
        <title>Characterization of Pseudomonas chlororaphis myovirus 201varphi2-1 via genomic sequencing, mass spectrometry, and electron microscopy.</title>
        <authorList>
            <person name="Thomas J.A."/>
            <person name="Rolando M.R."/>
            <person name="Carroll C.A."/>
            <person name="Shen P.S."/>
            <person name="Belnap D.M."/>
            <person name="Weintraub S.T."/>
            <person name="Serwer P."/>
            <person name="Hardies S.C."/>
        </authorList>
    </citation>
    <scope>NUCLEOTIDE SEQUENCE</scope>
</reference>
<dbReference type="KEGG" id="vg:6372539"/>
<evidence type="ECO:0000259" key="1">
    <source>
        <dbReference type="PROSITE" id="PS50056"/>
    </source>
</evidence>
<gene>
    <name evidence="2" type="ORF">201phi2-1p062</name>
</gene>
<dbReference type="OrthoDB" id="10203at10239"/>
<name>B3FK37_BP201</name>
<proteinExistence type="predicted"/>
<dbReference type="SUPFAM" id="SSF52799">
    <property type="entry name" value="(Phosphotyrosine protein) phosphatases II"/>
    <property type="match status" value="1"/>
</dbReference>
<dbReference type="EMBL" id="EU197055">
    <property type="protein sequence ID" value="ABY62895.1"/>
    <property type="molecule type" value="Genomic_DNA"/>
</dbReference>
<evidence type="ECO:0000313" key="3">
    <source>
        <dbReference type="Proteomes" id="UP000002421"/>
    </source>
</evidence>
<evidence type="ECO:0000313" key="2">
    <source>
        <dbReference type="EMBL" id="ABY62895.1"/>
    </source>
</evidence>
<feature type="domain" description="Tyrosine specific protein phosphatases" evidence="1">
    <location>
        <begin position="87"/>
        <end position="118"/>
    </location>
</feature>
<protein>
    <submittedName>
        <fullName evidence="2">Virion structural protein</fullName>
    </submittedName>
</protein>
<accession>B3FK37</accession>
<dbReference type="RefSeq" id="YP_001956787.1">
    <property type="nucleotide sequence ID" value="NC_010821.1"/>
</dbReference>
<dbReference type="InterPro" id="IPR029021">
    <property type="entry name" value="Prot-tyrosine_phosphatase-like"/>
</dbReference>
<organismHost>
    <name type="scientific">Pseudomonas chlororaphis</name>
    <dbReference type="NCBI Taxonomy" id="587753"/>
</organismHost>
<keyword evidence="3" id="KW-1185">Reference proteome</keyword>
<dbReference type="Proteomes" id="UP000002421">
    <property type="component" value="Segment"/>
</dbReference>
<organism evidence="2 3">
    <name type="scientific">Pseudomonas phage 201phi2-1</name>
    <name type="common">Pseudomonas chlororaphis phage 201phi2-1</name>
    <dbReference type="NCBI Taxonomy" id="198110"/>
    <lineage>
        <taxon>Viruses</taxon>
        <taxon>Duplodnaviria</taxon>
        <taxon>Heunggongvirae</taxon>
        <taxon>Uroviricota</taxon>
        <taxon>Caudoviricetes</taxon>
        <taxon>Chimalliviridae</taxon>
        <taxon>Serwervirus</taxon>
        <taxon>Serwervirus 201phi21</taxon>
    </lineage>
</organism>
<dbReference type="PROSITE" id="PS50056">
    <property type="entry name" value="TYR_PHOSPHATASE_2"/>
    <property type="match status" value="1"/>
</dbReference>
<sequence length="179" mass="20564">MSEIILTPTPGVITLGGLDKIRPKVTVLNCWNAEKYRLPVPVISFCEWNGLAPNERHTYPLGTHHVDVQRIYCDDVEDQIDASYRLFDYIDAVKIITFLDKHRGQDIMVHCAAGVSRSPACAKFMLDYLGYRLDEFNNHSNFFDRHNTVVYYNLKRAMLDHTGPIERIKAASYGKEKEV</sequence>
<dbReference type="Gene3D" id="3.90.190.10">
    <property type="entry name" value="Protein tyrosine phosphatase superfamily"/>
    <property type="match status" value="1"/>
</dbReference>
<dbReference type="InterPro" id="IPR000387">
    <property type="entry name" value="Tyr_Pase_dom"/>
</dbReference>